<protein>
    <submittedName>
        <fullName evidence="1">Uncharacterized protein</fullName>
    </submittedName>
</protein>
<accession>A0A814BIT9</accession>
<dbReference type="CDD" id="cd00030">
    <property type="entry name" value="C2"/>
    <property type="match status" value="1"/>
</dbReference>
<sequence>MSSQSIPIYRRPLFSTSTVHDDLFDNYDIVIIFHSSQNFSKMNTIGYVNPYFVATIDDQISFTSTSKWNDEEWIIRNIPRNAKLLVKVYNKNEKGCDDNYIGQFEILNIINYDAPPNGHIIIDSYGQHKGHFHLSIDSKKSSNETQQLPRYTFDGPCRYSRYDFLPISHYTERIYSTWTIQLRRILSYFSSDERQQWNRQYKPVQQVTSDYLGISTTHNMMALAQKTFNEKTVRHDENGQLRSADDLWKLVLMDKTIQQIRPRIYTYIIDDTTWQFTEIDPRVFADSTIKHARLANWSEYICYAGEFHLRPKFGWTKLNDEWELVFDNASGTYSPNAELLINLKKLLLFNFPGLNITTYDYKDPMLRESIEQLEIIARRYKNTGRQEQ</sequence>
<dbReference type="SUPFAM" id="SSF49562">
    <property type="entry name" value="C2 domain (Calcium/lipid-binding domain, CaLB)"/>
    <property type="match status" value="1"/>
</dbReference>
<dbReference type="EMBL" id="CAJNON010000078">
    <property type="protein sequence ID" value="CAF0928109.1"/>
    <property type="molecule type" value="Genomic_DNA"/>
</dbReference>
<name>A0A814BIT9_9BILA</name>
<comment type="caution">
    <text evidence="1">The sequence shown here is derived from an EMBL/GenBank/DDBJ whole genome shotgun (WGS) entry which is preliminary data.</text>
</comment>
<reference evidence="1" key="1">
    <citation type="submission" date="2021-02" db="EMBL/GenBank/DDBJ databases">
        <authorList>
            <person name="Nowell W R."/>
        </authorList>
    </citation>
    <scope>NUCLEOTIDE SEQUENCE</scope>
</reference>
<dbReference type="Proteomes" id="UP000663891">
    <property type="component" value="Unassembled WGS sequence"/>
</dbReference>
<gene>
    <name evidence="1" type="ORF">VCS650_LOCUS10765</name>
</gene>
<organism evidence="1 2">
    <name type="scientific">Adineta steineri</name>
    <dbReference type="NCBI Taxonomy" id="433720"/>
    <lineage>
        <taxon>Eukaryota</taxon>
        <taxon>Metazoa</taxon>
        <taxon>Spiralia</taxon>
        <taxon>Gnathifera</taxon>
        <taxon>Rotifera</taxon>
        <taxon>Eurotatoria</taxon>
        <taxon>Bdelloidea</taxon>
        <taxon>Adinetida</taxon>
        <taxon>Adinetidae</taxon>
        <taxon>Adineta</taxon>
    </lineage>
</organism>
<proteinExistence type="predicted"/>
<dbReference type="OrthoDB" id="73919at2759"/>
<evidence type="ECO:0000313" key="1">
    <source>
        <dbReference type="EMBL" id="CAF0928109.1"/>
    </source>
</evidence>
<evidence type="ECO:0000313" key="2">
    <source>
        <dbReference type="Proteomes" id="UP000663891"/>
    </source>
</evidence>
<dbReference type="InterPro" id="IPR035892">
    <property type="entry name" value="C2_domain_sf"/>
</dbReference>
<dbReference type="AlphaFoldDB" id="A0A814BIT9"/>